<keyword evidence="1" id="KW-0479">Metal-binding</keyword>
<dbReference type="InterPro" id="IPR007822">
    <property type="entry name" value="LANC-like"/>
</dbReference>
<feature type="binding site" evidence="1">
    <location>
        <position position="821"/>
    </location>
    <ligand>
        <name>Zn(2+)</name>
        <dbReference type="ChEBI" id="CHEBI:29105"/>
    </ligand>
</feature>
<gene>
    <name evidence="4" type="ORF">AWW66_17245</name>
</gene>
<evidence type="ECO:0000313" key="5">
    <source>
        <dbReference type="Proteomes" id="UP000070620"/>
    </source>
</evidence>
<sequence length="948" mass="101476">MSVGQTEHTRQPQDVAQLLLLDIARLALIRAGVEDWTVRRSSLWCLLAPPEHALPPHGWKLHVSATQLSAPIVLARAADVLVRAGCAFKFSRSLDMAARMVSRNAERGGGGKFITAYPTDEEQFRLLAERLHQATYGLPGPGILSDRPYRPGGLVHYRYGGFRGSELGDDGTYETLLTGPDGTRTRDVRRAWFDPPSWAGSPLPVPPRRTGGGSPRPVLLGGRFLVRDAIRHSYRGGVYRAVDQRTGEQVVVKQARRHADADLTGADARDALRNEAEVLRRLAHTDVAPRLVELFTHQQDLFLAEEFIPGAHLYAWRAAELARTGRTDRGLPLATVVRLALRLTDLLAAVHDAGLVHRDFNPFNVMVGDDERPRMVDLELAVPPGTPVGRAVTFGYASPEQRGSALVDAAPQPASDRFSLGATICHLVSGINPVLLRDEPTEQPVAPRIAALLDLVAARMPAVPLLRPLILGLTDDDPDRRWDLPRVRDFLTGLAGRPEPEPAADADVAAVLPIADADRLVRDGLAFLTTTMRPHRVDRLWRSGPFGETTDPCAVQHGAAGVLSVLTLAAGTPGGDGLRDAVAGTARWIVDQLPHEPRTLPGLYFGRSGTAWALHDAARLLADPALAEVALDLALRTPLRWPNPDVCHGTAGAGLAQLHLWRVTGDDRFRRRALDCADHLVATVERTDGRVMWPVPADLLSELAGLRQYGFGHGVAGVATFLLAAADLTDRPGYRDLALAAGETLVAVAEPDDGGVRWPTDDRGASRAQAMAAHWCSGASGIGTFLVRLWTATGDDRYGDLARRAAVTVRRAAALASPAACHGLAGDGHFLLDLADATGEARYRDWAGELAAWMRARAGLRDGRLLLPDETLLDVVADFHTGLSGAVGYLLRLRHGGARPFLPAAPATSATGPARSAATDASGAAEPAATGATEPVRHATALPAGSPA</sequence>
<dbReference type="NCBIfam" id="NF038150">
    <property type="entry name" value="lanthi_synth_IV"/>
    <property type="match status" value="1"/>
</dbReference>
<dbReference type="EMBL" id="LRQV01000060">
    <property type="protein sequence ID" value="KXK60749.1"/>
    <property type="molecule type" value="Genomic_DNA"/>
</dbReference>
<proteinExistence type="predicted"/>
<dbReference type="InterPro" id="IPR000719">
    <property type="entry name" value="Prot_kinase_dom"/>
</dbReference>
<accession>A0A136PQJ9</accession>
<dbReference type="InterPro" id="IPR011009">
    <property type="entry name" value="Kinase-like_dom_sf"/>
</dbReference>
<organism evidence="4 5">
    <name type="scientific">Micromonospora rosaria</name>
    <dbReference type="NCBI Taxonomy" id="47874"/>
    <lineage>
        <taxon>Bacteria</taxon>
        <taxon>Bacillati</taxon>
        <taxon>Actinomycetota</taxon>
        <taxon>Actinomycetes</taxon>
        <taxon>Micromonosporales</taxon>
        <taxon>Micromonosporaceae</taxon>
        <taxon>Micromonospora</taxon>
    </lineage>
</organism>
<dbReference type="PANTHER" id="PTHR12736:SF21">
    <property type="entry name" value="LANC-LIKE PROTEIN 2"/>
    <property type="match status" value="1"/>
</dbReference>
<dbReference type="InterPro" id="IPR057929">
    <property type="entry name" value="RamC_N"/>
</dbReference>
<dbReference type="Proteomes" id="UP000070620">
    <property type="component" value="Unassembled WGS sequence"/>
</dbReference>
<dbReference type="Pfam" id="PF00069">
    <property type="entry name" value="Pkinase"/>
    <property type="match status" value="1"/>
</dbReference>
<dbReference type="PANTHER" id="PTHR12736">
    <property type="entry name" value="LANC-LIKE PROTEIN"/>
    <property type="match status" value="1"/>
</dbReference>
<dbReference type="SMART" id="SM01260">
    <property type="entry name" value="LANC_like"/>
    <property type="match status" value="1"/>
</dbReference>
<dbReference type="AlphaFoldDB" id="A0A136PQJ9"/>
<dbReference type="Pfam" id="PF05147">
    <property type="entry name" value="LANC_like"/>
    <property type="match status" value="1"/>
</dbReference>
<name>A0A136PQJ9_9ACTN</name>
<comment type="caution">
    <text evidence="4">The sequence shown here is derived from an EMBL/GenBank/DDBJ whole genome shotgun (WGS) entry which is preliminary data.</text>
</comment>
<dbReference type="OrthoDB" id="1492512at2"/>
<evidence type="ECO:0000259" key="3">
    <source>
        <dbReference type="PROSITE" id="PS50011"/>
    </source>
</evidence>
<dbReference type="GO" id="GO:0005886">
    <property type="term" value="C:plasma membrane"/>
    <property type="evidence" value="ECO:0007669"/>
    <property type="project" value="TreeGrafter"/>
</dbReference>
<dbReference type="SUPFAM" id="SSF56112">
    <property type="entry name" value="Protein kinase-like (PK-like)"/>
    <property type="match status" value="1"/>
</dbReference>
<dbReference type="PROSITE" id="PS50011">
    <property type="entry name" value="PROTEIN_KINASE_DOM"/>
    <property type="match status" value="1"/>
</dbReference>
<feature type="compositionally biased region" description="Low complexity" evidence="2">
    <location>
        <begin position="904"/>
        <end position="934"/>
    </location>
</feature>
<dbReference type="Gene3D" id="1.10.510.10">
    <property type="entry name" value="Transferase(Phosphotransferase) domain 1"/>
    <property type="match status" value="1"/>
</dbReference>
<dbReference type="Pfam" id="PF25816">
    <property type="entry name" value="RamC_N"/>
    <property type="match status" value="1"/>
</dbReference>
<dbReference type="Gene3D" id="1.50.10.20">
    <property type="match status" value="1"/>
</dbReference>
<dbReference type="PRINTS" id="PR01950">
    <property type="entry name" value="LANCSUPER"/>
</dbReference>
<dbReference type="GO" id="GO:0031179">
    <property type="term" value="P:peptide modification"/>
    <property type="evidence" value="ECO:0007669"/>
    <property type="project" value="InterPro"/>
</dbReference>
<dbReference type="Gene3D" id="3.30.200.20">
    <property type="entry name" value="Phosphorylase Kinase, domain 1"/>
    <property type="match status" value="1"/>
</dbReference>
<reference evidence="4 5" key="1">
    <citation type="submission" date="2016-01" db="EMBL/GenBank/DDBJ databases">
        <title>Whole genome sequence and analysis of Micromonospora rosaria DSM 803, which can produce antibacterial substance rosamicin.</title>
        <authorList>
            <person name="Yang H."/>
            <person name="He X."/>
            <person name="Zhu D."/>
        </authorList>
    </citation>
    <scope>NUCLEOTIDE SEQUENCE [LARGE SCALE GENOMIC DNA]</scope>
    <source>
        <strain evidence="4 5">DSM 803</strain>
    </source>
</reference>
<evidence type="ECO:0000256" key="1">
    <source>
        <dbReference type="PIRSR" id="PIRSR607822-1"/>
    </source>
</evidence>
<protein>
    <recommendedName>
        <fullName evidence="3">Protein kinase domain-containing protein</fullName>
    </recommendedName>
</protein>
<dbReference type="CDD" id="cd04791">
    <property type="entry name" value="LanC_SerThrkinase"/>
    <property type="match status" value="1"/>
</dbReference>
<dbReference type="InterPro" id="IPR058053">
    <property type="entry name" value="RamC_C"/>
</dbReference>
<dbReference type="SUPFAM" id="SSF158745">
    <property type="entry name" value="LanC-like"/>
    <property type="match status" value="1"/>
</dbReference>
<dbReference type="GO" id="GO:0004672">
    <property type="term" value="F:protein kinase activity"/>
    <property type="evidence" value="ECO:0007669"/>
    <property type="project" value="InterPro"/>
</dbReference>
<feature type="domain" description="Protein kinase" evidence="3">
    <location>
        <begin position="224"/>
        <end position="491"/>
    </location>
</feature>
<evidence type="ECO:0000313" key="4">
    <source>
        <dbReference type="EMBL" id="KXK60749.1"/>
    </source>
</evidence>
<dbReference type="GO" id="GO:0046872">
    <property type="term" value="F:metal ion binding"/>
    <property type="evidence" value="ECO:0007669"/>
    <property type="project" value="UniProtKB-KW"/>
</dbReference>
<feature type="binding site" evidence="1">
    <location>
        <position position="822"/>
    </location>
    <ligand>
        <name>Zn(2+)</name>
        <dbReference type="ChEBI" id="CHEBI:29105"/>
    </ligand>
</feature>
<feature type="binding site" evidence="1">
    <location>
        <position position="776"/>
    </location>
    <ligand>
        <name>Zn(2+)</name>
        <dbReference type="ChEBI" id="CHEBI:29105"/>
    </ligand>
</feature>
<keyword evidence="1" id="KW-0862">Zinc</keyword>
<keyword evidence="5" id="KW-1185">Reference proteome</keyword>
<dbReference type="SMART" id="SM00220">
    <property type="entry name" value="S_TKc"/>
    <property type="match status" value="1"/>
</dbReference>
<dbReference type="GO" id="GO:0005524">
    <property type="term" value="F:ATP binding"/>
    <property type="evidence" value="ECO:0007669"/>
    <property type="project" value="InterPro"/>
</dbReference>
<feature type="region of interest" description="Disordered" evidence="2">
    <location>
        <begin position="904"/>
        <end position="948"/>
    </location>
</feature>
<dbReference type="RefSeq" id="WP_067367171.1">
    <property type="nucleotide sequence ID" value="NZ_JBIUBN010000002.1"/>
</dbReference>
<evidence type="ECO:0000256" key="2">
    <source>
        <dbReference type="SAM" id="MobiDB-lite"/>
    </source>
</evidence>